<sequence>MSELEDPILGGLKSLLSEKIGMICKSVRLEFKELESMCGGSNEKLRADRLLECLWVVPDSPSTRLMGLPTTRNIALKNKIVFGTGDYWFVPTLIANMGFVRTISQTGMPLLKLEHRPRELTVD</sequence>
<reference evidence="2 3" key="1">
    <citation type="journal article" date="2020" name="IScience">
        <title>Genome Sequencing of the Endangered Kingdonia uniflora (Circaeasteraceae, Ranunculales) Reveals Potential Mechanisms of Evolutionary Specialization.</title>
        <authorList>
            <person name="Sun Y."/>
            <person name="Deng T."/>
            <person name="Zhang A."/>
            <person name="Moore M.J."/>
            <person name="Landis J.B."/>
            <person name="Lin N."/>
            <person name="Zhang H."/>
            <person name="Zhang X."/>
            <person name="Huang J."/>
            <person name="Zhang X."/>
            <person name="Sun H."/>
            <person name="Wang H."/>
        </authorList>
    </citation>
    <scope>NUCLEOTIDE SEQUENCE [LARGE SCALE GENOMIC DNA]</scope>
    <source>
        <strain evidence="2">TB1705</strain>
        <tissue evidence="2">Leaf</tissue>
    </source>
</reference>
<dbReference type="OrthoDB" id="441890at2759"/>
<dbReference type="AlphaFoldDB" id="A0A7J7MEW6"/>
<feature type="domain" description="DUF1308" evidence="1">
    <location>
        <begin position="3"/>
        <end position="121"/>
    </location>
</feature>
<organism evidence="2 3">
    <name type="scientific">Kingdonia uniflora</name>
    <dbReference type="NCBI Taxonomy" id="39325"/>
    <lineage>
        <taxon>Eukaryota</taxon>
        <taxon>Viridiplantae</taxon>
        <taxon>Streptophyta</taxon>
        <taxon>Embryophyta</taxon>
        <taxon>Tracheophyta</taxon>
        <taxon>Spermatophyta</taxon>
        <taxon>Magnoliopsida</taxon>
        <taxon>Ranunculales</taxon>
        <taxon>Circaeasteraceae</taxon>
        <taxon>Kingdonia</taxon>
    </lineage>
</organism>
<keyword evidence="3" id="KW-1185">Reference proteome</keyword>
<dbReference type="PANTHER" id="PTHR13379:SF0">
    <property type="entry name" value="UPF0415 PROTEIN C7ORF25"/>
    <property type="match status" value="1"/>
</dbReference>
<evidence type="ECO:0000313" key="3">
    <source>
        <dbReference type="Proteomes" id="UP000541444"/>
    </source>
</evidence>
<dbReference type="Pfam" id="PF07000">
    <property type="entry name" value="DUF1308"/>
    <property type="match status" value="1"/>
</dbReference>
<name>A0A7J7MEW6_9MAGN</name>
<evidence type="ECO:0000259" key="1">
    <source>
        <dbReference type="Pfam" id="PF07000"/>
    </source>
</evidence>
<gene>
    <name evidence="2" type="ORF">GIB67_003587</name>
</gene>
<protein>
    <recommendedName>
        <fullName evidence="1">DUF1308 domain-containing protein</fullName>
    </recommendedName>
</protein>
<evidence type="ECO:0000313" key="2">
    <source>
        <dbReference type="EMBL" id="KAF6153397.1"/>
    </source>
</evidence>
<accession>A0A7J7MEW6</accession>
<proteinExistence type="predicted"/>
<dbReference type="InterPro" id="IPR010733">
    <property type="entry name" value="DUF1308"/>
</dbReference>
<dbReference type="Proteomes" id="UP000541444">
    <property type="component" value="Unassembled WGS sequence"/>
</dbReference>
<dbReference type="EMBL" id="JACGCM010001564">
    <property type="protein sequence ID" value="KAF6153397.1"/>
    <property type="molecule type" value="Genomic_DNA"/>
</dbReference>
<comment type="caution">
    <text evidence="2">The sequence shown here is derived from an EMBL/GenBank/DDBJ whole genome shotgun (WGS) entry which is preliminary data.</text>
</comment>
<dbReference type="PANTHER" id="PTHR13379">
    <property type="entry name" value="UNCHARACTERIZED DUF1308"/>
    <property type="match status" value="1"/>
</dbReference>